<protein>
    <recommendedName>
        <fullName evidence="1">Imm33-like domain-containing protein</fullName>
    </recommendedName>
</protein>
<dbReference type="Pfam" id="PF24719">
    <property type="entry name" value="Imm33-like"/>
    <property type="match status" value="1"/>
</dbReference>
<gene>
    <name evidence="2" type="ORF">FXN63_13765</name>
</gene>
<dbReference type="AlphaFoldDB" id="A0A5C0B0Y9"/>
<name>A0A5C0B0Y9_9BURK</name>
<dbReference type="Proteomes" id="UP000325161">
    <property type="component" value="Chromosome"/>
</dbReference>
<evidence type="ECO:0000313" key="2">
    <source>
        <dbReference type="EMBL" id="QEI06780.1"/>
    </source>
</evidence>
<evidence type="ECO:0000313" key="3">
    <source>
        <dbReference type="Proteomes" id="UP000325161"/>
    </source>
</evidence>
<organism evidence="2 3">
    <name type="scientific">Pigmentiphaga aceris</name>
    <dbReference type="NCBI Taxonomy" id="1940612"/>
    <lineage>
        <taxon>Bacteria</taxon>
        <taxon>Pseudomonadati</taxon>
        <taxon>Pseudomonadota</taxon>
        <taxon>Betaproteobacteria</taxon>
        <taxon>Burkholderiales</taxon>
        <taxon>Alcaligenaceae</taxon>
        <taxon>Pigmentiphaga</taxon>
    </lineage>
</organism>
<accession>A0A5C0B0Y9</accession>
<sequence>MQAPGSSAPTDAQKTICEKYGLPVQLPDDMVAIALASLDQSPIYGTRIVLPENGTISWFIHAGEHSPSPDFYQALHATHLHELLPQVVNYLCLPAGAKFIIDRAGYEDVWLAD</sequence>
<dbReference type="InterPro" id="IPR056509">
    <property type="entry name" value="Imm33-like"/>
</dbReference>
<feature type="domain" description="Imm33-like" evidence="1">
    <location>
        <begin position="13"/>
        <end position="110"/>
    </location>
</feature>
<proteinExistence type="predicted"/>
<dbReference type="OrthoDB" id="7063432at2"/>
<dbReference type="KEGG" id="pacr:FXN63_13765"/>
<keyword evidence="3" id="KW-1185">Reference proteome</keyword>
<reference evidence="2 3" key="1">
    <citation type="submission" date="2019-08" db="EMBL/GenBank/DDBJ databases">
        <title>Amphibian skin-associated Pigmentiphaga: genome sequence and occurrence across geography and hosts.</title>
        <authorList>
            <person name="Bletz M.C."/>
            <person name="Bunk B."/>
            <person name="Sproeer C."/>
            <person name="Biwer P."/>
            <person name="Reiter S."/>
            <person name="Rabemananjara F.C.E."/>
            <person name="Schulz S."/>
            <person name="Overmann J."/>
            <person name="Vences M."/>
        </authorList>
    </citation>
    <scope>NUCLEOTIDE SEQUENCE [LARGE SCALE GENOMIC DNA]</scope>
    <source>
        <strain evidence="2 3">Mada1488</strain>
    </source>
</reference>
<evidence type="ECO:0000259" key="1">
    <source>
        <dbReference type="Pfam" id="PF24719"/>
    </source>
</evidence>
<dbReference type="EMBL" id="CP043046">
    <property type="protein sequence ID" value="QEI06780.1"/>
    <property type="molecule type" value="Genomic_DNA"/>
</dbReference>
<dbReference type="RefSeq" id="WP_148815729.1">
    <property type="nucleotide sequence ID" value="NZ_CP043046.1"/>
</dbReference>